<dbReference type="KEGG" id="abac:LuPra_04066"/>
<evidence type="ECO:0000313" key="1">
    <source>
        <dbReference type="EMBL" id="AMY10823.1"/>
    </source>
</evidence>
<organism evidence="1 2">
    <name type="scientific">Luteitalea pratensis</name>
    <dbReference type="NCBI Taxonomy" id="1855912"/>
    <lineage>
        <taxon>Bacteria</taxon>
        <taxon>Pseudomonadati</taxon>
        <taxon>Acidobacteriota</taxon>
        <taxon>Vicinamibacteria</taxon>
        <taxon>Vicinamibacterales</taxon>
        <taxon>Vicinamibacteraceae</taxon>
        <taxon>Luteitalea</taxon>
    </lineage>
</organism>
<accession>A0A143PRL5</accession>
<reference evidence="2" key="2">
    <citation type="submission" date="2016-04" db="EMBL/GenBank/DDBJ databases">
        <title>First Complete Genome Sequence of a Subdivision 6 Acidobacterium.</title>
        <authorList>
            <person name="Huang S."/>
            <person name="Vieira S."/>
            <person name="Bunk B."/>
            <person name="Riedel T."/>
            <person name="Sproeer C."/>
            <person name="Overmann J."/>
        </authorList>
    </citation>
    <scope>NUCLEOTIDE SEQUENCE [LARGE SCALE GENOMIC DNA]</scope>
    <source>
        <strain evidence="2">DSM 100886 HEG_-6_39</strain>
    </source>
</reference>
<dbReference type="AlphaFoldDB" id="A0A143PRL5"/>
<dbReference type="EMBL" id="CP015136">
    <property type="protein sequence ID" value="AMY10823.1"/>
    <property type="molecule type" value="Genomic_DNA"/>
</dbReference>
<evidence type="ECO:0000313" key="2">
    <source>
        <dbReference type="Proteomes" id="UP000076079"/>
    </source>
</evidence>
<protein>
    <submittedName>
        <fullName evidence="1">Uncharacterized protein</fullName>
    </submittedName>
</protein>
<sequence length="58" mass="6123">MRGNFPLEPFACGLASKNAYDDAQRLVAAIVRRAPRCFASSPSMALTANSHTANNIAG</sequence>
<dbReference type="STRING" id="1855912.LuPra_04066"/>
<proteinExistence type="predicted"/>
<gene>
    <name evidence="1" type="ORF">LuPra_04066</name>
</gene>
<name>A0A143PRL5_LUTPR</name>
<dbReference type="Proteomes" id="UP000076079">
    <property type="component" value="Chromosome"/>
</dbReference>
<keyword evidence="2" id="KW-1185">Reference proteome</keyword>
<reference evidence="1 2" key="1">
    <citation type="journal article" date="2016" name="Genome Announc.">
        <title>First Complete Genome Sequence of a Subdivision 6 Acidobacterium Strain.</title>
        <authorList>
            <person name="Huang S."/>
            <person name="Vieira S."/>
            <person name="Bunk B."/>
            <person name="Riedel T."/>
            <person name="Sproer C."/>
            <person name="Overmann J."/>
        </authorList>
    </citation>
    <scope>NUCLEOTIDE SEQUENCE [LARGE SCALE GENOMIC DNA]</scope>
    <source>
        <strain evidence="2">DSM 100886 HEG_-6_39</strain>
    </source>
</reference>